<evidence type="ECO:0000313" key="2">
    <source>
        <dbReference type="EMBL" id="MBB4678523.1"/>
    </source>
</evidence>
<evidence type="ECO:0000313" key="3">
    <source>
        <dbReference type="Proteomes" id="UP000533598"/>
    </source>
</evidence>
<keyword evidence="3" id="KW-1185">Reference proteome</keyword>
<keyword evidence="1" id="KW-0732">Signal</keyword>
<dbReference type="AlphaFoldDB" id="A0A7W7CCD3"/>
<dbReference type="EMBL" id="JACHMH010000001">
    <property type="protein sequence ID" value="MBB4678523.1"/>
    <property type="molecule type" value="Genomic_DNA"/>
</dbReference>
<dbReference type="GO" id="GO:0005840">
    <property type="term" value="C:ribosome"/>
    <property type="evidence" value="ECO:0007669"/>
    <property type="project" value="UniProtKB-KW"/>
</dbReference>
<protein>
    <submittedName>
        <fullName evidence="2">Ribosomal protein L7/L12</fullName>
    </submittedName>
</protein>
<accession>A0A7W7CCD3</accession>
<dbReference type="RefSeq" id="WP_185004346.1">
    <property type="nucleotide sequence ID" value="NZ_BAAAUI010000036.1"/>
</dbReference>
<reference evidence="2 3" key="1">
    <citation type="submission" date="2020-08" db="EMBL/GenBank/DDBJ databases">
        <title>Sequencing the genomes of 1000 actinobacteria strains.</title>
        <authorList>
            <person name="Klenk H.-P."/>
        </authorList>
    </citation>
    <scope>NUCLEOTIDE SEQUENCE [LARGE SCALE GENOMIC DNA]</scope>
    <source>
        <strain evidence="2 3">DSM 44230</strain>
    </source>
</reference>
<evidence type="ECO:0000256" key="1">
    <source>
        <dbReference type="SAM" id="SignalP"/>
    </source>
</evidence>
<feature type="chain" id="PRO_5038669575" evidence="1">
    <location>
        <begin position="29"/>
        <end position="58"/>
    </location>
</feature>
<dbReference type="Proteomes" id="UP000533598">
    <property type="component" value="Unassembled WGS sequence"/>
</dbReference>
<sequence>MNVNSRWSGMAGKLAAALGVAVVGGVLAAGPAAATDSTLAGAGDKKVEVIKAVTAPGE</sequence>
<organism evidence="2 3">
    <name type="scientific">Crossiella cryophila</name>
    <dbReference type="NCBI Taxonomy" id="43355"/>
    <lineage>
        <taxon>Bacteria</taxon>
        <taxon>Bacillati</taxon>
        <taxon>Actinomycetota</taxon>
        <taxon>Actinomycetes</taxon>
        <taxon>Pseudonocardiales</taxon>
        <taxon>Pseudonocardiaceae</taxon>
        <taxon>Crossiella</taxon>
    </lineage>
</organism>
<proteinExistence type="predicted"/>
<feature type="signal peptide" evidence="1">
    <location>
        <begin position="1"/>
        <end position="28"/>
    </location>
</feature>
<comment type="caution">
    <text evidence="2">The sequence shown here is derived from an EMBL/GenBank/DDBJ whole genome shotgun (WGS) entry which is preliminary data.</text>
</comment>
<gene>
    <name evidence="2" type="ORF">HNR67_004641</name>
</gene>
<name>A0A7W7CCD3_9PSEU</name>
<keyword evidence="2" id="KW-0687">Ribonucleoprotein</keyword>
<keyword evidence="2" id="KW-0689">Ribosomal protein</keyword>